<proteinExistence type="predicted"/>
<evidence type="ECO:0000256" key="5">
    <source>
        <dbReference type="ARBA" id="ARBA00023014"/>
    </source>
</evidence>
<sequence length="452" mass="50405">MNRTQSYAPDLTALMGRRVIIYGAGKIGRRIQEALNWFGVSVDFFWDLRADTIGAELGGAPVCKPDFHALPESERGESGVIVTIFAENVAAQVRARLEKAGYTRVITERDFITRLLHGECASRRAEGQFQFDLETCHICPVVSDTRNRCDIFDDHVRQHFVQDLAPERPIELVIPSVGVLVSNKCTLTCVGCNHLRDHYVASDHVDIPAAQILADLKKFVNAVDLVNKIVLVGGESMLHPEIEAILEGIMTLPRVGVVHVITNGTVIPQSERVFELLASPRVIVEISGYGEHIPVKFQRNVDKFIGRLQARGVHHRYTQTLQWFDFGGFDARGYSESELEQVYGTCCFVSNDIFDGRLFKCSRSAYGTLIGKIPDYPGDYVDIRNLPVAEVRRQVSAFLEMKWARVCNHCNGASIHVIEAGQQVKIVSKNQPKAIKDAQHGAIHTESQKTVV</sequence>
<dbReference type="InterPro" id="IPR007197">
    <property type="entry name" value="rSAM"/>
</dbReference>
<keyword evidence="2" id="KW-0949">S-adenosyl-L-methionine</keyword>
<keyword evidence="4" id="KW-0408">Iron</keyword>
<dbReference type="EMBL" id="CP035467">
    <property type="protein sequence ID" value="QCW83877.1"/>
    <property type="molecule type" value="Genomic_DNA"/>
</dbReference>
<gene>
    <name evidence="7" type="ORF">EQU24_17740</name>
</gene>
<dbReference type="OrthoDB" id="9763993at2"/>
<evidence type="ECO:0000313" key="7">
    <source>
        <dbReference type="EMBL" id="QCW83877.1"/>
    </source>
</evidence>
<dbReference type="STRING" id="675511.GCA_000341735_03904"/>
<keyword evidence="3" id="KW-0479">Metal-binding</keyword>
<dbReference type="InterPro" id="IPR013785">
    <property type="entry name" value="Aldolase_TIM"/>
</dbReference>
<evidence type="ECO:0000256" key="2">
    <source>
        <dbReference type="ARBA" id="ARBA00022691"/>
    </source>
</evidence>
<name>A0A4P9UR76_METBY</name>
<dbReference type="SUPFAM" id="SSF102114">
    <property type="entry name" value="Radical SAM enzymes"/>
    <property type="match status" value="1"/>
</dbReference>
<dbReference type="GO" id="GO:0051536">
    <property type="term" value="F:iron-sulfur cluster binding"/>
    <property type="evidence" value="ECO:0007669"/>
    <property type="project" value="UniProtKB-KW"/>
</dbReference>
<keyword evidence="5" id="KW-0411">Iron-sulfur</keyword>
<evidence type="ECO:0000259" key="6">
    <source>
        <dbReference type="Pfam" id="PF04055"/>
    </source>
</evidence>
<evidence type="ECO:0000256" key="4">
    <source>
        <dbReference type="ARBA" id="ARBA00023004"/>
    </source>
</evidence>
<dbReference type="GO" id="GO:0003824">
    <property type="term" value="F:catalytic activity"/>
    <property type="evidence" value="ECO:0007669"/>
    <property type="project" value="InterPro"/>
</dbReference>
<reference evidence="8" key="1">
    <citation type="journal article" date="2019" name="J. Bacteriol.">
        <title>A Mutagenic Screen Identifies a TonB-Dependent Receptor Required for the Lanthanide Metal Switch in the Type I Methanotroph 'Methylotuvimicrobium buryatense' 5GB1C.</title>
        <authorList>
            <person name="Groom J.D."/>
            <person name="Ford S.M."/>
            <person name="Pesesky M.W."/>
            <person name="Lidstrom M.E."/>
        </authorList>
    </citation>
    <scope>NUCLEOTIDE SEQUENCE [LARGE SCALE GENOMIC DNA]</scope>
    <source>
        <strain evidence="8">5GB1C</strain>
    </source>
</reference>
<dbReference type="CDD" id="cd01335">
    <property type="entry name" value="Radical_SAM"/>
    <property type="match status" value="1"/>
</dbReference>
<dbReference type="Proteomes" id="UP000305881">
    <property type="component" value="Chromosome"/>
</dbReference>
<comment type="cofactor">
    <cofactor evidence="1">
        <name>[4Fe-4S] cluster</name>
        <dbReference type="ChEBI" id="CHEBI:49883"/>
    </cofactor>
</comment>
<evidence type="ECO:0000256" key="1">
    <source>
        <dbReference type="ARBA" id="ARBA00001966"/>
    </source>
</evidence>
<dbReference type="Gene3D" id="3.20.20.70">
    <property type="entry name" value="Aldolase class I"/>
    <property type="match status" value="1"/>
</dbReference>
<dbReference type="AlphaFoldDB" id="A0A4P9UR76"/>
<dbReference type="KEGG" id="mbur:EQU24_17740"/>
<dbReference type="GO" id="GO:0046872">
    <property type="term" value="F:metal ion binding"/>
    <property type="evidence" value="ECO:0007669"/>
    <property type="project" value="UniProtKB-KW"/>
</dbReference>
<dbReference type="Pfam" id="PF04055">
    <property type="entry name" value="Radical_SAM"/>
    <property type="match status" value="1"/>
</dbReference>
<dbReference type="InterPro" id="IPR058240">
    <property type="entry name" value="rSAM_sf"/>
</dbReference>
<dbReference type="RefSeq" id="WP_017842285.1">
    <property type="nucleotide sequence ID" value="NZ_CP035467.1"/>
</dbReference>
<dbReference type="SFLD" id="SFLDS00029">
    <property type="entry name" value="Radical_SAM"/>
    <property type="match status" value="1"/>
</dbReference>
<organism evidence="7 8">
    <name type="scientific">Methylotuvimicrobium buryatense</name>
    <name type="common">Methylomicrobium buryatense</name>
    <dbReference type="NCBI Taxonomy" id="95641"/>
    <lineage>
        <taxon>Bacteria</taxon>
        <taxon>Pseudomonadati</taxon>
        <taxon>Pseudomonadota</taxon>
        <taxon>Gammaproteobacteria</taxon>
        <taxon>Methylococcales</taxon>
        <taxon>Methylococcaceae</taxon>
        <taxon>Methylotuvimicrobium</taxon>
    </lineage>
</organism>
<feature type="domain" description="Radical SAM core" evidence="6">
    <location>
        <begin position="180"/>
        <end position="279"/>
    </location>
</feature>
<accession>A0A4P9UR76</accession>
<protein>
    <submittedName>
        <fullName evidence="7">Radical SAM protein</fullName>
    </submittedName>
</protein>
<evidence type="ECO:0000313" key="8">
    <source>
        <dbReference type="Proteomes" id="UP000305881"/>
    </source>
</evidence>
<keyword evidence="8" id="KW-1185">Reference proteome</keyword>
<evidence type="ECO:0000256" key="3">
    <source>
        <dbReference type="ARBA" id="ARBA00022723"/>
    </source>
</evidence>